<gene>
    <name evidence="1" type="primary">AUGUSTUS-3.0.2_09467</name>
    <name evidence="1" type="ORF">TcasGA2_TC009467</name>
</gene>
<evidence type="ECO:0000313" key="2">
    <source>
        <dbReference type="Proteomes" id="UP000007266"/>
    </source>
</evidence>
<dbReference type="STRING" id="7070.D6WRE4"/>
<dbReference type="InterPro" id="IPR032157">
    <property type="entry name" value="PAC4"/>
</dbReference>
<accession>D6WRE4</accession>
<dbReference type="KEGG" id="tca:103313506"/>
<dbReference type="PANTHER" id="PTHR33559">
    <property type="entry name" value="PROTEASOME ASSEMBLY CHAPERONE 4"/>
    <property type="match status" value="1"/>
</dbReference>
<dbReference type="InParanoid" id="D6WRE4"/>
<dbReference type="PANTHER" id="PTHR33559:SF1">
    <property type="entry name" value="PROTEASOME ASSEMBLY CHAPERONE 4"/>
    <property type="match status" value="1"/>
</dbReference>
<dbReference type="AlphaFoldDB" id="D6WRE4"/>
<name>D6WRE4_TRICA</name>
<dbReference type="Proteomes" id="UP000007266">
    <property type="component" value="Linkage group 7"/>
</dbReference>
<dbReference type="PhylomeDB" id="D6WRE4"/>
<organism evidence="1 2">
    <name type="scientific">Tribolium castaneum</name>
    <name type="common">Red flour beetle</name>
    <dbReference type="NCBI Taxonomy" id="7070"/>
    <lineage>
        <taxon>Eukaryota</taxon>
        <taxon>Metazoa</taxon>
        <taxon>Ecdysozoa</taxon>
        <taxon>Arthropoda</taxon>
        <taxon>Hexapoda</taxon>
        <taxon>Insecta</taxon>
        <taxon>Pterygota</taxon>
        <taxon>Neoptera</taxon>
        <taxon>Endopterygota</taxon>
        <taxon>Coleoptera</taxon>
        <taxon>Polyphaga</taxon>
        <taxon>Cucujiformia</taxon>
        <taxon>Tenebrionidae</taxon>
        <taxon>Tenebrionidae incertae sedis</taxon>
        <taxon>Tribolium</taxon>
    </lineage>
</organism>
<evidence type="ECO:0000313" key="1">
    <source>
        <dbReference type="EMBL" id="EFA06556.1"/>
    </source>
</evidence>
<keyword evidence="2" id="KW-1185">Reference proteome</keyword>
<keyword evidence="1" id="KW-0647">Proteasome</keyword>
<sequence>MAKVEYISPTFALHKFNGVVSERKIIYQVLKMVDSLLIFINDKDNMQLSSMFMALPNRYDNLPVGTRLFGDFMEEETSKGIALRITKKLNKTVFVSCNIETDRTMLPLIEKRIYEEIKERPEVF</sequence>
<dbReference type="GO" id="GO:0043248">
    <property type="term" value="P:proteasome assembly"/>
    <property type="evidence" value="ECO:0007669"/>
    <property type="project" value="InterPro"/>
</dbReference>
<dbReference type="OrthoDB" id="368507at2759"/>
<dbReference type="Pfam" id="PF16093">
    <property type="entry name" value="PAC4"/>
    <property type="match status" value="1"/>
</dbReference>
<dbReference type="FunCoup" id="D6WRE4">
    <property type="interactions" value="1"/>
</dbReference>
<dbReference type="GO" id="GO:0000502">
    <property type="term" value="C:proteasome complex"/>
    <property type="evidence" value="ECO:0007669"/>
    <property type="project" value="UniProtKB-KW"/>
</dbReference>
<proteinExistence type="predicted"/>
<protein>
    <submittedName>
        <fullName evidence="1">Proteasome assembly chaperone 4-like Protein</fullName>
    </submittedName>
</protein>
<dbReference type="EMBL" id="KQ971351">
    <property type="protein sequence ID" value="EFA06556.1"/>
    <property type="molecule type" value="Genomic_DNA"/>
</dbReference>
<reference evidence="1 2" key="1">
    <citation type="journal article" date="2008" name="Nature">
        <title>The genome of the model beetle and pest Tribolium castaneum.</title>
        <authorList>
            <consortium name="Tribolium Genome Sequencing Consortium"/>
            <person name="Richards S."/>
            <person name="Gibbs R.A."/>
            <person name="Weinstock G.M."/>
            <person name="Brown S.J."/>
            <person name="Denell R."/>
            <person name="Beeman R.W."/>
            <person name="Gibbs R."/>
            <person name="Beeman R.W."/>
            <person name="Brown S.J."/>
            <person name="Bucher G."/>
            <person name="Friedrich M."/>
            <person name="Grimmelikhuijzen C.J."/>
            <person name="Klingler M."/>
            <person name="Lorenzen M."/>
            <person name="Richards S."/>
            <person name="Roth S."/>
            <person name="Schroder R."/>
            <person name="Tautz D."/>
            <person name="Zdobnov E.M."/>
            <person name="Muzny D."/>
            <person name="Gibbs R.A."/>
            <person name="Weinstock G.M."/>
            <person name="Attaway T."/>
            <person name="Bell S."/>
            <person name="Buhay C.J."/>
            <person name="Chandrabose M.N."/>
            <person name="Chavez D."/>
            <person name="Clerk-Blankenburg K.P."/>
            <person name="Cree A."/>
            <person name="Dao M."/>
            <person name="Davis C."/>
            <person name="Chacko J."/>
            <person name="Dinh H."/>
            <person name="Dugan-Rocha S."/>
            <person name="Fowler G."/>
            <person name="Garner T.T."/>
            <person name="Garnes J."/>
            <person name="Gnirke A."/>
            <person name="Hawes A."/>
            <person name="Hernandez J."/>
            <person name="Hines S."/>
            <person name="Holder M."/>
            <person name="Hume J."/>
            <person name="Jhangiani S.N."/>
            <person name="Joshi V."/>
            <person name="Khan Z.M."/>
            <person name="Jackson L."/>
            <person name="Kovar C."/>
            <person name="Kowis A."/>
            <person name="Lee S."/>
            <person name="Lewis L.R."/>
            <person name="Margolis J."/>
            <person name="Morgan M."/>
            <person name="Nazareth L.V."/>
            <person name="Nguyen N."/>
            <person name="Okwuonu G."/>
            <person name="Parker D."/>
            <person name="Richards S."/>
            <person name="Ruiz S.J."/>
            <person name="Santibanez J."/>
            <person name="Savard J."/>
            <person name="Scherer S.E."/>
            <person name="Schneider B."/>
            <person name="Sodergren E."/>
            <person name="Tautz D."/>
            <person name="Vattahil S."/>
            <person name="Villasana D."/>
            <person name="White C.S."/>
            <person name="Wright R."/>
            <person name="Park Y."/>
            <person name="Beeman R.W."/>
            <person name="Lord J."/>
            <person name="Oppert B."/>
            <person name="Lorenzen M."/>
            <person name="Brown S."/>
            <person name="Wang L."/>
            <person name="Savard J."/>
            <person name="Tautz D."/>
            <person name="Richards S."/>
            <person name="Weinstock G."/>
            <person name="Gibbs R.A."/>
            <person name="Liu Y."/>
            <person name="Worley K."/>
            <person name="Weinstock G."/>
            <person name="Elsik C.G."/>
            <person name="Reese J.T."/>
            <person name="Elhaik E."/>
            <person name="Landan G."/>
            <person name="Graur D."/>
            <person name="Arensburger P."/>
            <person name="Atkinson P."/>
            <person name="Beeman R.W."/>
            <person name="Beidler J."/>
            <person name="Brown S.J."/>
            <person name="Demuth J.P."/>
            <person name="Drury D.W."/>
            <person name="Du Y.Z."/>
            <person name="Fujiwara H."/>
            <person name="Lorenzen M."/>
            <person name="Maselli V."/>
            <person name="Osanai M."/>
            <person name="Park Y."/>
            <person name="Robertson H.M."/>
            <person name="Tu Z."/>
            <person name="Wang J.J."/>
            <person name="Wang S."/>
            <person name="Richards S."/>
            <person name="Song H."/>
            <person name="Zhang L."/>
            <person name="Sodergren E."/>
            <person name="Werner D."/>
            <person name="Stanke M."/>
            <person name="Morgenstern B."/>
            <person name="Solovyev V."/>
            <person name="Kosarev P."/>
            <person name="Brown G."/>
            <person name="Chen H.C."/>
            <person name="Ermolaeva O."/>
            <person name="Hlavina W."/>
            <person name="Kapustin Y."/>
            <person name="Kiryutin B."/>
            <person name="Kitts P."/>
            <person name="Maglott D."/>
            <person name="Pruitt K."/>
            <person name="Sapojnikov V."/>
            <person name="Souvorov A."/>
            <person name="Mackey A.J."/>
            <person name="Waterhouse R.M."/>
            <person name="Wyder S."/>
            <person name="Zdobnov E.M."/>
            <person name="Zdobnov E.M."/>
            <person name="Wyder S."/>
            <person name="Kriventseva E.V."/>
            <person name="Kadowaki T."/>
            <person name="Bork P."/>
            <person name="Aranda M."/>
            <person name="Bao R."/>
            <person name="Beermann A."/>
            <person name="Berns N."/>
            <person name="Bolognesi R."/>
            <person name="Bonneton F."/>
            <person name="Bopp D."/>
            <person name="Brown S.J."/>
            <person name="Bucher G."/>
            <person name="Butts T."/>
            <person name="Chaumot A."/>
            <person name="Denell R.E."/>
            <person name="Ferrier D.E."/>
            <person name="Friedrich M."/>
            <person name="Gordon C.M."/>
            <person name="Jindra M."/>
            <person name="Klingler M."/>
            <person name="Lan Q."/>
            <person name="Lattorff H.M."/>
            <person name="Laudet V."/>
            <person name="von Levetsow C."/>
            <person name="Liu Z."/>
            <person name="Lutz R."/>
            <person name="Lynch J.A."/>
            <person name="da Fonseca R.N."/>
            <person name="Posnien N."/>
            <person name="Reuter R."/>
            <person name="Roth S."/>
            <person name="Savard J."/>
            <person name="Schinko J.B."/>
            <person name="Schmitt C."/>
            <person name="Schoppmeier M."/>
            <person name="Schroder R."/>
            <person name="Shippy T.D."/>
            <person name="Simonnet F."/>
            <person name="Marques-Souza H."/>
            <person name="Tautz D."/>
            <person name="Tomoyasu Y."/>
            <person name="Trauner J."/>
            <person name="Van der Zee M."/>
            <person name="Vervoort M."/>
            <person name="Wittkopp N."/>
            <person name="Wimmer E.A."/>
            <person name="Yang X."/>
            <person name="Jones A.K."/>
            <person name="Sattelle D.B."/>
            <person name="Ebert P.R."/>
            <person name="Nelson D."/>
            <person name="Scott J.G."/>
            <person name="Beeman R.W."/>
            <person name="Muthukrishnan S."/>
            <person name="Kramer K.J."/>
            <person name="Arakane Y."/>
            <person name="Beeman R.W."/>
            <person name="Zhu Q."/>
            <person name="Hogenkamp D."/>
            <person name="Dixit R."/>
            <person name="Oppert B."/>
            <person name="Jiang H."/>
            <person name="Zou Z."/>
            <person name="Marshall J."/>
            <person name="Elpidina E."/>
            <person name="Vinokurov K."/>
            <person name="Oppert C."/>
            <person name="Zou Z."/>
            <person name="Evans J."/>
            <person name="Lu Z."/>
            <person name="Zhao P."/>
            <person name="Sumathipala N."/>
            <person name="Altincicek B."/>
            <person name="Vilcinskas A."/>
            <person name="Williams M."/>
            <person name="Hultmark D."/>
            <person name="Hetru C."/>
            <person name="Jiang H."/>
            <person name="Grimmelikhuijzen C.J."/>
            <person name="Hauser F."/>
            <person name="Cazzamali G."/>
            <person name="Williamson M."/>
            <person name="Park Y."/>
            <person name="Li B."/>
            <person name="Tanaka Y."/>
            <person name="Predel R."/>
            <person name="Neupert S."/>
            <person name="Schachtner J."/>
            <person name="Verleyen P."/>
            <person name="Raible F."/>
            <person name="Bork P."/>
            <person name="Friedrich M."/>
            <person name="Walden K.K."/>
            <person name="Robertson H.M."/>
            <person name="Angeli S."/>
            <person name="Foret S."/>
            <person name="Bucher G."/>
            <person name="Schuetz S."/>
            <person name="Maleszka R."/>
            <person name="Wimmer E.A."/>
            <person name="Beeman R.W."/>
            <person name="Lorenzen M."/>
            <person name="Tomoyasu Y."/>
            <person name="Miller S.C."/>
            <person name="Grossmann D."/>
            <person name="Bucher G."/>
        </authorList>
    </citation>
    <scope>NUCLEOTIDE SEQUENCE [LARGE SCALE GENOMIC DNA]</scope>
    <source>
        <strain evidence="1 2">Georgia GA2</strain>
    </source>
</reference>
<dbReference type="eggNOG" id="ENOG502S31R">
    <property type="taxonomic scope" value="Eukaryota"/>
</dbReference>
<dbReference type="OMA" id="EDCLYLW"/>
<dbReference type="HOGENOM" id="CLU_138031_2_0_1"/>
<reference evidence="1 2" key="2">
    <citation type="journal article" date="2010" name="Nucleic Acids Res.">
        <title>BeetleBase in 2010: revisions to provide comprehensive genomic information for Tribolium castaneum.</title>
        <authorList>
            <person name="Kim H.S."/>
            <person name="Murphy T."/>
            <person name="Xia J."/>
            <person name="Caragea D."/>
            <person name="Park Y."/>
            <person name="Beeman R.W."/>
            <person name="Lorenzen M.D."/>
            <person name="Butcher S."/>
            <person name="Manak J.R."/>
            <person name="Brown S.J."/>
        </authorList>
    </citation>
    <scope>GENOME REANNOTATION</scope>
    <source>
        <strain evidence="1 2">Georgia GA2</strain>
    </source>
</reference>